<feature type="transmembrane region" description="Helical" evidence="2">
    <location>
        <begin position="25"/>
        <end position="53"/>
    </location>
</feature>
<comment type="caution">
    <text evidence="3">The sequence shown here is derived from an EMBL/GenBank/DDBJ whole genome shotgun (WGS) entry which is preliminary data.</text>
</comment>
<feature type="transmembrane region" description="Helical" evidence="2">
    <location>
        <begin position="394"/>
        <end position="417"/>
    </location>
</feature>
<dbReference type="InterPro" id="IPR045931">
    <property type="entry name" value="DUF6350"/>
</dbReference>
<organism evidence="3 4">
    <name type="scientific">Streptomyces ruber</name>
    <dbReference type="NCBI Taxonomy" id="83378"/>
    <lineage>
        <taxon>Bacteria</taxon>
        <taxon>Bacillati</taxon>
        <taxon>Actinomycetota</taxon>
        <taxon>Actinomycetes</taxon>
        <taxon>Kitasatosporales</taxon>
        <taxon>Streptomycetaceae</taxon>
        <taxon>Streptomyces</taxon>
    </lineage>
</organism>
<gene>
    <name evidence="3" type="ORF">GCM10010145_04600</name>
</gene>
<proteinExistence type="predicted"/>
<feature type="transmembrane region" description="Helical" evidence="2">
    <location>
        <begin position="158"/>
        <end position="178"/>
    </location>
</feature>
<keyword evidence="2" id="KW-0812">Transmembrane</keyword>
<evidence type="ECO:0000256" key="2">
    <source>
        <dbReference type="SAM" id="Phobius"/>
    </source>
</evidence>
<keyword evidence="2" id="KW-1133">Transmembrane helix</keyword>
<feature type="transmembrane region" description="Helical" evidence="2">
    <location>
        <begin position="352"/>
        <end position="374"/>
    </location>
</feature>
<feature type="transmembrane region" description="Helical" evidence="2">
    <location>
        <begin position="65"/>
        <end position="82"/>
    </location>
</feature>
<dbReference type="EMBL" id="BMQK01000001">
    <property type="protein sequence ID" value="GGQ39905.1"/>
    <property type="molecule type" value="Genomic_DNA"/>
</dbReference>
<feature type="transmembrane region" description="Helical" evidence="2">
    <location>
        <begin position="207"/>
        <end position="229"/>
    </location>
</feature>
<sequence>MTHVTDPADPARQATSRFPFSPPSALASGLLGGVVAAGLGLGAFGVLVTLLWITSPYPDSGPSGVAHVAASLWLLAHGVELVRTDTLSGIPAPVGITPLLLLVLPVRLVHRAARNAADDPSVSSRSAWTGVVTAYAAVGGAVALYASGGEPRPSWPHAALCVPLLAAGAAAAGVWTAYGRPRGPLPAWLGERAGPAARRRLAVAGRAAGAGTAVLAGGGALLVALSLVLHGDTGRASFVRLTEIWSGRFAVLLLCVALMPNAVVWAASYGLGPGFALGAGRMTAPLVPAPPDSLLLPFPLLSAAPETGTSVYGSPLLWAVGAVPLAAGVTVGRFTAAAAARGDRGTPWSGRQTLATTVCASALCGLAVAALAALSGGGLGVATLAGVGPVWWQAGAAAVVWTSVVGMPVALGARAWSTRDRKRRTHRRAEAFRMFRMFRMFRKFCKFRMFRKPREAGQGPSRSGGGRMRGPARPGPHRTAEAPEAGPGSGPGSGARPCADARPRVRTRRLGRALPPGTWSAWPRGRRGSRGVPERASGDAAFEPYDFLPVETVDKPASESAHGSPKE</sequence>
<feature type="transmembrane region" description="Helical" evidence="2">
    <location>
        <begin position="89"/>
        <end position="106"/>
    </location>
</feature>
<accession>A0A918BAK4</accession>
<evidence type="ECO:0008006" key="5">
    <source>
        <dbReference type="Google" id="ProtNLM"/>
    </source>
</evidence>
<evidence type="ECO:0000313" key="3">
    <source>
        <dbReference type="EMBL" id="GGQ39905.1"/>
    </source>
</evidence>
<keyword evidence="4" id="KW-1185">Reference proteome</keyword>
<dbReference type="AlphaFoldDB" id="A0A918BAK4"/>
<reference evidence="3" key="1">
    <citation type="journal article" date="2014" name="Int. J. Syst. Evol. Microbiol.">
        <title>Complete genome sequence of Corynebacterium casei LMG S-19264T (=DSM 44701T), isolated from a smear-ripened cheese.</title>
        <authorList>
            <consortium name="US DOE Joint Genome Institute (JGI-PGF)"/>
            <person name="Walter F."/>
            <person name="Albersmeier A."/>
            <person name="Kalinowski J."/>
            <person name="Ruckert C."/>
        </authorList>
    </citation>
    <scope>NUCLEOTIDE SEQUENCE</scope>
    <source>
        <strain evidence="3">JCM 3131</strain>
    </source>
</reference>
<evidence type="ECO:0000256" key="1">
    <source>
        <dbReference type="SAM" id="MobiDB-lite"/>
    </source>
</evidence>
<feature type="transmembrane region" description="Helical" evidence="2">
    <location>
        <begin position="249"/>
        <end position="271"/>
    </location>
</feature>
<protein>
    <recommendedName>
        <fullName evidence="5">Integral membrane protein</fullName>
    </recommendedName>
</protein>
<feature type="transmembrane region" description="Helical" evidence="2">
    <location>
        <begin position="126"/>
        <end position="146"/>
    </location>
</feature>
<keyword evidence="2" id="KW-0472">Membrane</keyword>
<feature type="region of interest" description="Disordered" evidence="1">
    <location>
        <begin position="452"/>
        <end position="567"/>
    </location>
</feature>
<dbReference type="Pfam" id="PF19877">
    <property type="entry name" value="DUF6350"/>
    <property type="match status" value="1"/>
</dbReference>
<evidence type="ECO:0000313" key="4">
    <source>
        <dbReference type="Proteomes" id="UP000620156"/>
    </source>
</evidence>
<dbReference type="Proteomes" id="UP000620156">
    <property type="component" value="Unassembled WGS sequence"/>
</dbReference>
<name>A0A918BAK4_9ACTN</name>
<reference evidence="3" key="2">
    <citation type="submission" date="2020-09" db="EMBL/GenBank/DDBJ databases">
        <authorList>
            <person name="Sun Q."/>
            <person name="Ohkuma M."/>
        </authorList>
    </citation>
    <scope>NUCLEOTIDE SEQUENCE</scope>
    <source>
        <strain evidence="3">JCM 3131</strain>
    </source>
</reference>
<feature type="transmembrane region" description="Helical" evidence="2">
    <location>
        <begin position="316"/>
        <end position="340"/>
    </location>
</feature>